<dbReference type="InterPro" id="IPR036291">
    <property type="entry name" value="NAD(P)-bd_dom_sf"/>
</dbReference>
<sequence length="277" mass="30484">MAQQTTKKWHKTSYPAIDPRRPELSVSGKNVLITGGSSVIGRAMSLSFAAARASSITLMGPYQEGLRKAAAEVKAKQPSVKILYEAVDITDRDQVEAALNKIVSLVGELSILVCNVGDMPQLEEAFLVTHEQFHYACDVNTWACMNMIRCFEPRCTQGATIINVSGAFAHIPPMHKMSVHYFTKLAGLMEHLAADNPDLHIVNMHPGVIQTLVDRDSINGPNIDFEDPSLPADFTVWLSSPEAAFLKGKIVWANWDVNELISSVESQNVVGKIVQRR</sequence>
<dbReference type="EMBL" id="JAOQBH010000029">
    <property type="protein sequence ID" value="KAJ4113876.1"/>
    <property type="molecule type" value="Genomic_DNA"/>
</dbReference>
<dbReference type="PRINTS" id="PR00081">
    <property type="entry name" value="GDHRDH"/>
</dbReference>
<evidence type="ECO:0000313" key="3">
    <source>
        <dbReference type="EMBL" id="KAJ4113876.1"/>
    </source>
</evidence>
<dbReference type="CDD" id="cd05233">
    <property type="entry name" value="SDR_c"/>
    <property type="match status" value="1"/>
</dbReference>
<name>A0ABQ8QY00_FUSEQ</name>
<gene>
    <name evidence="3" type="ORF">NW768_011406</name>
</gene>
<dbReference type="Gene3D" id="3.40.50.720">
    <property type="entry name" value="NAD(P)-binding Rossmann-like Domain"/>
    <property type="match status" value="1"/>
</dbReference>
<reference evidence="3" key="1">
    <citation type="submission" date="2022-09" db="EMBL/GenBank/DDBJ databases">
        <title>Fusarium specimens isolated from Avocado Roots.</title>
        <authorList>
            <person name="Stajich J."/>
            <person name="Roper C."/>
            <person name="Heimlech-Rivalta G."/>
        </authorList>
    </citation>
    <scope>NUCLEOTIDE SEQUENCE</scope>
    <source>
        <strain evidence="3">CF00095</strain>
    </source>
</reference>
<protein>
    <submittedName>
        <fullName evidence="3">Uncharacterized protein</fullName>
    </submittedName>
</protein>
<proteinExistence type="inferred from homology"/>
<dbReference type="SUPFAM" id="SSF51735">
    <property type="entry name" value="NAD(P)-binding Rossmann-fold domains"/>
    <property type="match status" value="1"/>
</dbReference>
<evidence type="ECO:0000313" key="4">
    <source>
        <dbReference type="Proteomes" id="UP001152024"/>
    </source>
</evidence>
<organism evidence="3 4">
    <name type="scientific">Fusarium equiseti</name>
    <name type="common">Fusarium scirpi</name>
    <dbReference type="NCBI Taxonomy" id="61235"/>
    <lineage>
        <taxon>Eukaryota</taxon>
        <taxon>Fungi</taxon>
        <taxon>Dikarya</taxon>
        <taxon>Ascomycota</taxon>
        <taxon>Pezizomycotina</taxon>
        <taxon>Sordariomycetes</taxon>
        <taxon>Hypocreomycetidae</taxon>
        <taxon>Hypocreales</taxon>
        <taxon>Nectriaceae</taxon>
        <taxon>Fusarium</taxon>
        <taxon>Fusarium incarnatum-equiseti species complex</taxon>
    </lineage>
</organism>
<evidence type="ECO:0000256" key="2">
    <source>
        <dbReference type="ARBA" id="ARBA00023002"/>
    </source>
</evidence>
<dbReference type="PANTHER" id="PTHR43391:SF82">
    <property type="entry name" value="OXIDOREDUCTASE SADH-RELATED"/>
    <property type="match status" value="1"/>
</dbReference>
<keyword evidence="4" id="KW-1185">Reference proteome</keyword>
<comment type="similarity">
    <text evidence="1">Belongs to the short-chain dehydrogenases/reductases (SDR) family.</text>
</comment>
<keyword evidence="2" id="KW-0560">Oxidoreductase</keyword>
<dbReference type="PANTHER" id="PTHR43391">
    <property type="entry name" value="RETINOL DEHYDROGENASE-RELATED"/>
    <property type="match status" value="1"/>
</dbReference>
<dbReference type="Pfam" id="PF00106">
    <property type="entry name" value="adh_short"/>
    <property type="match status" value="1"/>
</dbReference>
<comment type="caution">
    <text evidence="3">The sequence shown here is derived from an EMBL/GenBank/DDBJ whole genome shotgun (WGS) entry which is preliminary data.</text>
</comment>
<dbReference type="Proteomes" id="UP001152024">
    <property type="component" value="Unassembled WGS sequence"/>
</dbReference>
<dbReference type="InterPro" id="IPR002347">
    <property type="entry name" value="SDR_fam"/>
</dbReference>
<accession>A0ABQ8QY00</accession>
<evidence type="ECO:0000256" key="1">
    <source>
        <dbReference type="ARBA" id="ARBA00006484"/>
    </source>
</evidence>